<accession>A0A2M3ZQT1</accession>
<keyword evidence="1" id="KW-0472">Membrane</keyword>
<organism evidence="2">
    <name type="scientific">Anopheles braziliensis</name>
    <dbReference type="NCBI Taxonomy" id="58242"/>
    <lineage>
        <taxon>Eukaryota</taxon>
        <taxon>Metazoa</taxon>
        <taxon>Ecdysozoa</taxon>
        <taxon>Arthropoda</taxon>
        <taxon>Hexapoda</taxon>
        <taxon>Insecta</taxon>
        <taxon>Pterygota</taxon>
        <taxon>Neoptera</taxon>
        <taxon>Endopterygota</taxon>
        <taxon>Diptera</taxon>
        <taxon>Nematocera</taxon>
        <taxon>Culicoidea</taxon>
        <taxon>Culicidae</taxon>
        <taxon>Anophelinae</taxon>
        <taxon>Anopheles</taxon>
    </lineage>
</organism>
<sequence length="221" mass="23125">MLVVLAAALAAAAAACIAARCNRFFILRLKLFFSRIGRARHSFLMIDASGTVSGLYTFFTIFSSVVSSVVWKVTLFFFTGATGAAAPVVVAATTGGVATSIELLLLLPELSPLPLVDASVDGIAVVSLFWARVVARWWLVLAISPSSLLPLGDISFDPDSDDAAGECCRLPPRAVARATAPPPLVPPLLASADVREDGFISNPFPATGTTGSSFSFRPVVP</sequence>
<reference evidence="2" key="1">
    <citation type="submission" date="2018-01" db="EMBL/GenBank/DDBJ databases">
        <title>An insight into the sialome of Amazonian anophelines.</title>
        <authorList>
            <person name="Ribeiro J.M."/>
            <person name="Scarpassa V."/>
            <person name="Calvo E."/>
        </authorList>
    </citation>
    <scope>NUCLEOTIDE SEQUENCE</scope>
    <source>
        <tissue evidence="2">Salivary glands</tissue>
    </source>
</reference>
<feature type="transmembrane region" description="Helical" evidence="1">
    <location>
        <begin position="74"/>
        <end position="98"/>
    </location>
</feature>
<evidence type="ECO:0000256" key="1">
    <source>
        <dbReference type="SAM" id="Phobius"/>
    </source>
</evidence>
<keyword evidence="1" id="KW-0812">Transmembrane</keyword>
<keyword evidence="1" id="KW-1133">Transmembrane helix</keyword>
<feature type="transmembrane region" description="Helical" evidence="1">
    <location>
        <begin position="42"/>
        <end position="62"/>
    </location>
</feature>
<protein>
    <submittedName>
        <fullName evidence="2">Putative secreted peptide</fullName>
    </submittedName>
</protein>
<dbReference type="AlphaFoldDB" id="A0A2M3ZQT1"/>
<dbReference type="EMBL" id="GGFM01010155">
    <property type="protein sequence ID" value="MBW30906.1"/>
    <property type="molecule type" value="Transcribed_RNA"/>
</dbReference>
<name>A0A2M3ZQT1_9DIPT</name>
<evidence type="ECO:0000313" key="2">
    <source>
        <dbReference type="EMBL" id="MBW30906.1"/>
    </source>
</evidence>
<proteinExistence type="predicted"/>